<dbReference type="Gene3D" id="2.10.110.10">
    <property type="entry name" value="Cysteine Rich Protein"/>
    <property type="match status" value="1"/>
</dbReference>
<dbReference type="Pfam" id="PF12224">
    <property type="entry name" value="Amidoligase_2"/>
    <property type="match status" value="1"/>
</dbReference>
<dbReference type="Proteomes" id="UP000886800">
    <property type="component" value="Unassembled WGS sequence"/>
</dbReference>
<reference evidence="1" key="2">
    <citation type="submission" date="2021-04" db="EMBL/GenBank/DDBJ databases">
        <authorList>
            <person name="Gilroy R."/>
        </authorList>
    </citation>
    <scope>NUCLEOTIDE SEQUENCE</scope>
    <source>
        <strain evidence="1">CHK188-5543</strain>
    </source>
</reference>
<comment type="caution">
    <text evidence="1">The sequence shown here is derived from an EMBL/GenBank/DDBJ whole genome shotgun (WGS) entry which is preliminary data.</text>
</comment>
<accession>A0A9D1WPC8</accession>
<name>A0A9D1WPC8_9FIRM</name>
<gene>
    <name evidence="1" type="ORF">H9736_00310</name>
</gene>
<organism evidence="1 2">
    <name type="scientific">Candidatus Anaerotruncus excrementipullorum</name>
    <dbReference type="NCBI Taxonomy" id="2838465"/>
    <lineage>
        <taxon>Bacteria</taxon>
        <taxon>Bacillati</taxon>
        <taxon>Bacillota</taxon>
        <taxon>Clostridia</taxon>
        <taxon>Eubacteriales</taxon>
        <taxon>Oscillospiraceae</taxon>
        <taxon>Anaerotruncus</taxon>
    </lineage>
</organism>
<proteinExistence type="predicted"/>
<dbReference type="InterPro" id="IPR022025">
    <property type="entry name" value="Amidoligase_2"/>
</dbReference>
<protein>
    <submittedName>
        <fullName evidence="1">Amidoligase family protein</fullName>
    </submittedName>
</protein>
<dbReference type="EMBL" id="DXES01000007">
    <property type="protein sequence ID" value="HIX64668.1"/>
    <property type="molecule type" value="Genomic_DNA"/>
</dbReference>
<sequence length="373" mass="43264">MKETFECRRCGRELPMDQQVQFDGQELCAECLEENTVLCRHCGERIWNCDNAGTDNHPLCQDCYDDHYTSCERCGVLLHQDAAVYQEGDDYDERPYCPECYHALFRDKPIHDYYYKPEPQFYGTGPRFFGVELEMDQGGEDPDNARALLCIANRAGSLAYIKHDGSLDEGLELVTHPMSLDFQLQRMPWAELCRKAVSLGYRSHRPGTCGLHIHVSRRAFGETEARQDGAIARILYFFEKHWEELLKFSRRTQRQLDRWAARYGYQEQPMDILDFAKKGRHGGRYTCINLQNPTTVEFRMFRGTLNCNTVLATLELVDRICDAALYLSDEELKSMAWTTFVASIQPSQCPHLVQYLKERRLYVNELVAGEVEL</sequence>
<reference evidence="1" key="1">
    <citation type="journal article" date="2021" name="PeerJ">
        <title>Extensive microbial diversity within the chicken gut microbiome revealed by metagenomics and culture.</title>
        <authorList>
            <person name="Gilroy R."/>
            <person name="Ravi A."/>
            <person name="Getino M."/>
            <person name="Pursley I."/>
            <person name="Horton D.L."/>
            <person name="Alikhan N.F."/>
            <person name="Baker D."/>
            <person name="Gharbi K."/>
            <person name="Hall N."/>
            <person name="Watson M."/>
            <person name="Adriaenssens E.M."/>
            <person name="Foster-Nyarko E."/>
            <person name="Jarju S."/>
            <person name="Secka A."/>
            <person name="Antonio M."/>
            <person name="Oren A."/>
            <person name="Chaudhuri R.R."/>
            <person name="La Ragione R."/>
            <person name="Hildebrand F."/>
            <person name="Pallen M.J."/>
        </authorList>
    </citation>
    <scope>NUCLEOTIDE SEQUENCE</scope>
    <source>
        <strain evidence="1">CHK188-5543</strain>
    </source>
</reference>
<dbReference type="AlphaFoldDB" id="A0A9D1WPC8"/>
<evidence type="ECO:0000313" key="2">
    <source>
        <dbReference type="Proteomes" id="UP000886800"/>
    </source>
</evidence>
<evidence type="ECO:0000313" key="1">
    <source>
        <dbReference type="EMBL" id="HIX64668.1"/>
    </source>
</evidence>